<keyword evidence="2" id="KW-0812">Transmembrane</keyword>
<feature type="region of interest" description="Disordered" evidence="1">
    <location>
        <begin position="1"/>
        <end position="37"/>
    </location>
</feature>
<organism evidence="3 4">
    <name type="scientific">Nocardiopsis sinuspersici</name>
    <dbReference type="NCBI Taxonomy" id="501010"/>
    <lineage>
        <taxon>Bacteria</taxon>
        <taxon>Bacillati</taxon>
        <taxon>Actinomycetota</taxon>
        <taxon>Actinomycetes</taxon>
        <taxon>Streptosporangiales</taxon>
        <taxon>Nocardiopsidaceae</taxon>
        <taxon>Nocardiopsis</taxon>
    </lineage>
</organism>
<keyword evidence="2" id="KW-0472">Membrane</keyword>
<feature type="region of interest" description="Disordered" evidence="1">
    <location>
        <begin position="72"/>
        <end position="125"/>
    </location>
</feature>
<evidence type="ECO:0000256" key="1">
    <source>
        <dbReference type="SAM" id="MobiDB-lite"/>
    </source>
</evidence>
<feature type="compositionally biased region" description="Pro residues" evidence="1">
    <location>
        <begin position="18"/>
        <end position="32"/>
    </location>
</feature>
<comment type="caution">
    <text evidence="3">The sequence shown here is derived from an EMBL/GenBank/DDBJ whole genome shotgun (WGS) entry which is preliminary data.</text>
</comment>
<evidence type="ECO:0000313" key="3">
    <source>
        <dbReference type="EMBL" id="NYH51804.1"/>
    </source>
</evidence>
<proteinExistence type="predicted"/>
<feature type="compositionally biased region" description="Low complexity" evidence="1">
    <location>
        <begin position="112"/>
        <end position="125"/>
    </location>
</feature>
<dbReference type="Proteomes" id="UP000584931">
    <property type="component" value="Unassembled WGS sequence"/>
</dbReference>
<reference evidence="3 4" key="1">
    <citation type="submission" date="2020-07" db="EMBL/GenBank/DDBJ databases">
        <title>Sequencing the genomes of 1000 actinobacteria strains.</title>
        <authorList>
            <person name="Klenk H.-P."/>
        </authorList>
    </citation>
    <scope>NUCLEOTIDE SEQUENCE [LARGE SCALE GENOMIC DNA]</scope>
    <source>
        <strain evidence="3 4">DSM 45278</strain>
    </source>
</reference>
<name>A0A7Y9X9R5_9ACTN</name>
<evidence type="ECO:0000256" key="2">
    <source>
        <dbReference type="SAM" id="Phobius"/>
    </source>
</evidence>
<dbReference type="AlphaFoldDB" id="A0A7Y9X9R5"/>
<sequence>MNPHETPGYGDGHGSSPRPRPPRVPFGRPPSRPGRYGTGLVAVLAVAAVLAGASFLGGGIALGGMVAERVAAAGGPEPSEEPAEAPRASEPPSGPPAPTEDPLASTDEPTREPTGTPTPGPTAEELVSSGELVTGLRSGFGIDSRQDITDEVCAPADEEERGVFQCTSAMDTDLVRVAAFESDGVAMLTAMAMRESEDNAAEDVQDACHFVLVWFEHHGLDQGERDDMAEAAREIAGCP</sequence>
<keyword evidence="2" id="KW-1133">Transmembrane helix</keyword>
<evidence type="ECO:0000313" key="4">
    <source>
        <dbReference type="Proteomes" id="UP000584931"/>
    </source>
</evidence>
<feature type="transmembrane region" description="Helical" evidence="2">
    <location>
        <begin position="39"/>
        <end position="62"/>
    </location>
</feature>
<gene>
    <name evidence="3" type="ORF">HNR06_001393</name>
</gene>
<protein>
    <submittedName>
        <fullName evidence="3">Uncharacterized protein</fullName>
    </submittedName>
</protein>
<dbReference type="EMBL" id="JACCHL010000001">
    <property type="protein sequence ID" value="NYH51804.1"/>
    <property type="molecule type" value="Genomic_DNA"/>
</dbReference>
<dbReference type="RefSeq" id="WP_179809528.1">
    <property type="nucleotide sequence ID" value="NZ_JACCHL010000001.1"/>
</dbReference>
<accession>A0A7Y9X9R5</accession>